<reference evidence="1" key="2">
    <citation type="submission" date="2018-05" db="EMBL/GenBank/DDBJ databases">
        <title>OmerRS3 (Oryza meridionalis Reference Sequence Version 3).</title>
        <authorList>
            <person name="Zhang J."/>
            <person name="Kudrna D."/>
            <person name="Lee S."/>
            <person name="Talag J."/>
            <person name="Welchert J."/>
            <person name="Wing R.A."/>
        </authorList>
    </citation>
    <scope>NUCLEOTIDE SEQUENCE [LARGE SCALE GENOMIC DNA]</scope>
    <source>
        <strain evidence="1">cv. OR44</strain>
    </source>
</reference>
<accession>A0A0E0EE03</accession>
<name>A0A0E0EE03_9ORYZ</name>
<protein>
    <submittedName>
        <fullName evidence="1">Uncharacterized protein</fullName>
    </submittedName>
</protein>
<reference evidence="1" key="1">
    <citation type="submission" date="2015-04" db="UniProtKB">
        <authorList>
            <consortium name="EnsemblPlants"/>
        </authorList>
    </citation>
    <scope>IDENTIFICATION</scope>
</reference>
<sequence>MNSKKQLIGIYLARVWRSFQNLKKNYLVELLILEETIVVRNYFNHPVATHLGHPPQTGTSRYYYGDIATFGPGGT</sequence>
<evidence type="ECO:0000313" key="2">
    <source>
        <dbReference type="Proteomes" id="UP000008021"/>
    </source>
</evidence>
<proteinExistence type="predicted"/>
<dbReference type="Gramene" id="OMERI07G17770.1">
    <property type="protein sequence ID" value="OMERI07G17770.1"/>
    <property type="gene ID" value="OMERI07G17770"/>
</dbReference>
<organism evidence="1">
    <name type="scientific">Oryza meridionalis</name>
    <dbReference type="NCBI Taxonomy" id="40149"/>
    <lineage>
        <taxon>Eukaryota</taxon>
        <taxon>Viridiplantae</taxon>
        <taxon>Streptophyta</taxon>
        <taxon>Embryophyta</taxon>
        <taxon>Tracheophyta</taxon>
        <taxon>Spermatophyta</taxon>
        <taxon>Magnoliopsida</taxon>
        <taxon>Liliopsida</taxon>
        <taxon>Poales</taxon>
        <taxon>Poaceae</taxon>
        <taxon>BOP clade</taxon>
        <taxon>Oryzoideae</taxon>
        <taxon>Oryzeae</taxon>
        <taxon>Oryzinae</taxon>
        <taxon>Oryza</taxon>
    </lineage>
</organism>
<dbReference type="EnsemblPlants" id="OMERI07G17770.1">
    <property type="protein sequence ID" value="OMERI07G17770.1"/>
    <property type="gene ID" value="OMERI07G17770"/>
</dbReference>
<dbReference type="AlphaFoldDB" id="A0A0E0EE03"/>
<dbReference type="HOGENOM" id="CLU_2675259_0_0_1"/>
<keyword evidence="2" id="KW-1185">Reference proteome</keyword>
<evidence type="ECO:0000313" key="1">
    <source>
        <dbReference type="EnsemblPlants" id="OMERI07G17770.1"/>
    </source>
</evidence>
<dbReference type="Proteomes" id="UP000008021">
    <property type="component" value="Chromosome 7"/>
</dbReference>